<dbReference type="Gene3D" id="3.40.630.30">
    <property type="match status" value="1"/>
</dbReference>
<dbReference type="EC" id="2.3.1.-" evidence="4"/>
<dbReference type="InterPro" id="IPR050832">
    <property type="entry name" value="Bact_Acetyltransf"/>
</dbReference>
<feature type="domain" description="N-acetyltransferase" evidence="3">
    <location>
        <begin position="133"/>
        <end position="278"/>
    </location>
</feature>
<evidence type="ECO:0000256" key="2">
    <source>
        <dbReference type="ARBA" id="ARBA00023315"/>
    </source>
</evidence>
<keyword evidence="5" id="KW-1185">Reference proteome</keyword>
<dbReference type="GO" id="GO:0016746">
    <property type="term" value="F:acyltransferase activity"/>
    <property type="evidence" value="ECO:0007669"/>
    <property type="project" value="UniProtKB-KW"/>
</dbReference>
<evidence type="ECO:0000313" key="5">
    <source>
        <dbReference type="Proteomes" id="UP001163064"/>
    </source>
</evidence>
<keyword evidence="2 4" id="KW-0012">Acyltransferase</keyword>
<dbReference type="PROSITE" id="PS51186">
    <property type="entry name" value="GNAT"/>
    <property type="match status" value="1"/>
</dbReference>
<organism evidence="4 5">
    <name type="scientific">Streptomyces beihaiensis</name>
    <dbReference type="NCBI Taxonomy" id="2984495"/>
    <lineage>
        <taxon>Bacteria</taxon>
        <taxon>Bacillati</taxon>
        <taxon>Actinomycetota</taxon>
        <taxon>Actinomycetes</taxon>
        <taxon>Kitasatosporales</taxon>
        <taxon>Streptomycetaceae</taxon>
        <taxon>Streptomyces</taxon>
    </lineage>
</organism>
<keyword evidence="1 4" id="KW-0808">Transferase</keyword>
<comment type="caution">
    <text evidence="4">The sequence shown here is derived from an EMBL/GenBank/DDBJ whole genome shotgun (WGS) entry which is preliminary data.</text>
</comment>
<dbReference type="Pfam" id="PF00583">
    <property type="entry name" value="Acetyltransf_1"/>
    <property type="match status" value="1"/>
</dbReference>
<dbReference type="Proteomes" id="UP001163064">
    <property type="component" value="Unassembled WGS sequence"/>
</dbReference>
<accession>A0ABT3TQ95</accession>
<gene>
    <name evidence="4" type="ORF">OFY01_05420</name>
</gene>
<evidence type="ECO:0000259" key="3">
    <source>
        <dbReference type="PROSITE" id="PS51186"/>
    </source>
</evidence>
<protein>
    <submittedName>
        <fullName evidence="4">GNAT family N-acetyltransferase</fullName>
        <ecNumber evidence="4">2.3.1.-</ecNumber>
    </submittedName>
</protein>
<dbReference type="RefSeq" id="WP_266596814.1">
    <property type="nucleotide sequence ID" value="NZ_JAPHNL010000038.1"/>
</dbReference>
<dbReference type="SUPFAM" id="SSF55729">
    <property type="entry name" value="Acyl-CoA N-acyltransferases (Nat)"/>
    <property type="match status" value="1"/>
</dbReference>
<dbReference type="InterPro" id="IPR000182">
    <property type="entry name" value="GNAT_dom"/>
</dbReference>
<dbReference type="InterPro" id="IPR016181">
    <property type="entry name" value="Acyl_CoA_acyltransferase"/>
</dbReference>
<evidence type="ECO:0000313" key="4">
    <source>
        <dbReference type="EMBL" id="MCX3059212.1"/>
    </source>
</evidence>
<sequence length="278" mass="30151">MFEARAGAFMRRDPALHSVGLGVVESLRAGDVRGDGDVRFGVWVGSDGRTGGYFFWTPPRHPYVSLPDAAAARALVEVLADRPVRGVTGAAEAVAVVADAWRGRHPDRRAECVMRQRLYRLSGLTPPDPLPPGRPRVADEGDRELLERWFLEFSVDAGLLHEASPEQAAQWVDGRLAFRGVTLWEAEDGTPVSMAGVTRPAAGAVRVAPVYTPPALRGRGYAGAVTAEISRAARQAGAREVLLNTDLANPTSNALYQRIGYRPVRDFAVWEFTATEVP</sequence>
<name>A0ABT3TQ95_9ACTN</name>
<dbReference type="EMBL" id="JAPHNL010000038">
    <property type="protein sequence ID" value="MCX3059212.1"/>
    <property type="molecule type" value="Genomic_DNA"/>
</dbReference>
<proteinExistence type="predicted"/>
<evidence type="ECO:0000256" key="1">
    <source>
        <dbReference type="ARBA" id="ARBA00022679"/>
    </source>
</evidence>
<reference evidence="4" key="1">
    <citation type="submission" date="2022-10" db="EMBL/GenBank/DDBJ databases">
        <title>Streptomyces beihaiensis sp. nov., a chitin degrading actinobacterium, isolated from shrimp pond soil.</title>
        <authorList>
            <person name="Xie J."/>
            <person name="Shen N."/>
        </authorList>
    </citation>
    <scope>NUCLEOTIDE SEQUENCE</scope>
    <source>
        <strain evidence="4">GXMU-J5</strain>
    </source>
</reference>
<dbReference type="CDD" id="cd04301">
    <property type="entry name" value="NAT_SF"/>
    <property type="match status" value="1"/>
</dbReference>
<dbReference type="PANTHER" id="PTHR43877">
    <property type="entry name" value="AMINOALKYLPHOSPHONATE N-ACETYLTRANSFERASE-RELATED-RELATED"/>
    <property type="match status" value="1"/>
</dbReference>